<dbReference type="InterPro" id="IPR001041">
    <property type="entry name" value="2Fe-2S_ferredoxin-type"/>
</dbReference>
<comment type="cofactor">
    <cofactor evidence="6">
        <name>[2Fe-2S] cluster</name>
        <dbReference type="ChEBI" id="CHEBI:190135"/>
    </cofactor>
</comment>
<dbReference type="RefSeq" id="WP_083622116.1">
    <property type="nucleotide sequence ID" value="NZ_LR734870.1"/>
</dbReference>
<dbReference type="InterPro" id="IPR036010">
    <property type="entry name" value="2Fe-2S_ferredoxin-like_sf"/>
</dbReference>
<keyword evidence="2" id="KW-0001">2Fe-2S</keyword>
<name>A0A7Z9BNR1_9CYAN</name>
<protein>
    <submittedName>
        <fullName evidence="8">Ferredoxin (2Fe-2S)</fullName>
    </submittedName>
</protein>
<keyword evidence="5" id="KW-0411">Iron-sulfur</keyword>
<dbReference type="OrthoDB" id="9810588at2"/>
<evidence type="ECO:0000256" key="2">
    <source>
        <dbReference type="ARBA" id="ARBA00022714"/>
    </source>
</evidence>
<dbReference type="InterPro" id="IPR001055">
    <property type="entry name" value="Adrenodoxin-like"/>
</dbReference>
<comment type="similarity">
    <text evidence="1">Belongs to the adrenodoxin/putidaredoxin family.</text>
</comment>
<dbReference type="PANTHER" id="PTHR23426">
    <property type="entry name" value="FERREDOXIN/ADRENODOXIN"/>
    <property type="match status" value="1"/>
</dbReference>
<dbReference type="PROSITE" id="PS51085">
    <property type="entry name" value="2FE2S_FER_2"/>
    <property type="match status" value="1"/>
</dbReference>
<feature type="domain" description="2Fe-2S ferredoxin-type" evidence="7">
    <location>
        <begin position="3"/>
        <end position="99"/>
    </location>
</feature>
<dbReference type="Gene3D" id="3.10.20.30">
    <property type="match status" value="1"/>
</dbReference>
<evidence type="ECO:0000313" key="9">
    <source>
        <dbReference type="Proteomes" id="UP000184550"/>
    </source>
</evidence>
<dbReference type="GO" id="GO:0009055">
    <property type="term" value="F:electron transfer activity"/>
    <property type="evidence" value="ECO:0007669"/>
    <property type="project" value="TreeGrafter"/>
</dbReference>
<comment type="caution">
    <text evidence="8">The sequence shown here is derived from an EMBL/GenBank/DDBJ whole genome shotgun (WGS) entry which is preliminary data.</text>
</comment>
<evidence type="ECO:0000256" key="3">
    <source>
        <dbReference type="ARBA" id="ARBA00022723"/>
    </source>
</evidence>
<evidence type="ECO:0000256" key="4">
    <source>
        <dbReference type="ARBA" id="ARBA00023004"/>
    </source>
</evidence>
<evidence type="ECO:0000259" key="7">
    <source>
        <dbReference type="PROSITE" id="PS51085"/>
    </source>
</evidence>
<keyword evidence="4" id="KW-0408">Iron</keyword>
<reference evidence="8" key="1">
    <citation type="submission" date="2019-10" db="EMBL/GenBank/DDBJ databases">
        <authorList>
            <consortium name="Genoscope - CEA"/>
            <person name="William W."/>
        </authorList>
    </citation>
    <scope>NUCLEOTIDE SEQUENCE [LARGE SCALE GENOMIC DNA]</scope>
    <source>
        <strain evidence="8">BBR_PRJEB10992</strain>
    </source>
</reference>
<dbReference type="CDD" id="cd00207">
    <property type="entry name" value="fer2"/>
    <property type="match status" value="1"/>
</dbReference>
<keyword evidence="9" id="KW-1185">Reference proteome</keyword>
<evidence type="ECO:0000256" key="6">
    <source>
        <dbReference type="ARBA" id="ARBA00034078"/>
    </source>
</evidence>
<dbReference type="EMBL" id="CZCU02000137">
    <property type="protein sequence ID" value="VXD18918.1"/>
    <property type="molecule type" value="Genomic_DNA"/>
</dbReference>
<dbReference type="GO" id="GO:0140647">
    <property type="term" value="P:P450-containing electron transport chain"/>
    <property type="evidence" value="ECO:0007669"/>
    <property type="project" value="InterPro"/>
</dbReference>
<accession>A0A7Z9BNR1</accession>
<dbReference type="SUPFAM" id="SSF54292">
    <property type="entry name" value="2Fe-2S ferredoxin-like"/>
    <property type="match status" value="1"/>
</dbReference>
<sequence length="166" mass="18294">MAKILRLEPIAEEMAVKTNSNLLSALMTKELHVLKECGGRGMCATCHVFIKEGMDGLSKVSRREQRTLEVITTAKPNSRLACQAHVIGEGIVVELPSGMYIDAIEDIESLVGRRAEQELLHPITGEVVVEAGKLITRSILTQLKETRLQVGEYLARTRNAKDDGNQ</sequence>
<evidence type="ECO:0000313" key="8">
    <source>
        <dbReference type="EMBL" id="VXD18918.1"/>
    </source>
</evidence>
<dbReference type="PANTHER" id="PTHR23426:SF65">
    <property type="entry name" value="FERREDOXIN-2, MITOCHONDRIAL"/>
    <property type="match status" value="1"/>
</dbReference>
<organism evidence="8 9">
    <name type="scientific">Planktothrix serta PCC 8927</name>
    <dbReference type="NCBI Taxonomy" id="671068"/>
    <lineage>
        <taxon>Bacteria</taxon>
        <taxon>Bacillati</taxon>
        <taxon>Cyanobacteriota</taxon>
        <taxon>Cyanophyceae</taxon>
        <taxon>Oscillatoriophycideae</taxon>
        <taxon>Oscillatoriales</taxon>
        <taxon>Microcoleaceae</taxon>
        <taxon>Planktothrix</taxon>
    </lineage>
</organism>
<dbReference type="Proteomes" id="UP000184550">
    <property type="component" value="Unassembled WGS sequence"/>
</dbReference>
<gene>
    <name evidence="8" type="primary">fdx</name>
    <name evidence="8" type="ORF">PL8927_610065</name>
</gene>
<dbReference type="Pfam" id="PF00111">
    <property type="entry name" value="Fer2"/>
    <property type="match status" value="1"/>
</dbReference>
<dbReference type="GO" id="GO:0051537">
    <property type="term" value="F:2 iron, 2 sulfur cluster binding"/>
    <property type="evidence" value="ECO:0007669"/>
    <property type="project" value="UniProtKB-KW"/>
</dbReference>
<keyword evidence="3" id="KW-0479">Metal-binding</keyword>
<evidence type="ECO:0000256" key="5">
    <source>
        <dbReference type="ARBA" id="ARBA00023014"/>
    </source>
</evidence>
<evidence type="ECO:0000256" key="1">
    <source>
        <dbReference type="ARBA" id="ARBA00010914"/>
    </source>
</evidence>
<proteinExistence type="inferred from homology"/>
<dbReference type="AlphaFoldDB" id="A0A7Z9BNR1"/>
<dbReference type="GO" id="GO:0046872">
    <property type="term" value="F:metal ion binding"/>
    <property type="evidence" value="ECO:0007669"/>
    <property type="project" value="UniProtKB-KW"/>
</dbReference>
<dbReference type="InterPro" id="IPR012675">
    <property type="entry name" value="Beta-grasp_dom_sf"/>
</dbReference>